<keyword evidence="1" id="KW-0812">Transmembrane</keyword>
<dbReference type="InterPro" id="IPR024419">
    <property type="entry name" value="YvrJ"/>
</dbReference>
<keyword evidence="1" id="KW-0472">Membrane</keyword>
<feature type="transmembrane region" description="Helical" evidence="1">
    <location>
        <begin position="12"/>
        <end position="30"/>
    </location>
</feature>
<name>A0A1G8LZG2_9BACI</name>
<proteinExistence type="predicted"/>
<keyword evidence="1" id="KW-1133">Transmembrane helix</keyword>
<organism evidence="2 3">
    <name type="scientific">Alteribacillus bidgolensis</name>
    <dbReference type="NCBI Taxonomy" id="930129"/>
    <lineage>
        <taxon>Bacteria</taxon>
        <taxon>Bacillati</taxon>
        <taxon>Bacillota</taxon>
        <taxon>Bacilli</taxon>
        <taxon>Bacillales</taxon>
        <taxon>Bacillaceae</taxon>
        <taxon>Alteribacillus</taxon>
    </lineage>
</organism>
<evidence type="ECO:0000256" key="1">
    <source>
        <dbReference type="SAM" id="Phobius"/>
    </source>
</evidence>
<accession>A0A1G8LZG2</accession>
<dbReference type="AlphaFoldDB" id="A0A1G8LZG2"/>
<reference evidence="2 3" key="1">
    <citation type="submission" date="2016-10" db="EMBL/GenBank/DDBJ databases">
        <authorList>
            <person name="de Groot N.N."/>
        </authorList>
    </citation>
    <scope>NUCLEOTIDE SEQUENCE [LARGE SCALE GENOMIC DNA]</scope>
    <source>
        <strain evidence="3">P4B,CCM 7963,CECT 7998,DSM 25260,IBRC-M 10614,KCTC 13821</strain>
    </source>
</reference>
<evidence type="ECO:0000313" key="3">
    <source>
        <dbReference type="Proteomes" id="UP000199017"/>
    </source>
</evidence>
<protein>
    <submittedName>
        <fullName evidence="2">YvrJ protein family protein</fullName>
    </submittedName>
</protein>
<sequence length="62" mass="7397">MMMAFTNATEFVQLLANFGFPVVVTFYLLFRFERKIEQMSFTLQRLHSSFLRPDNRKEDDNG</sequence>
<keyword evidence="3" id="KW-1185">Reference proteome</keyword>
<dbReference type="STRING" id="930129.SAMN05216352_109127"/>
<dbReference type="Pfam" id="PF12841">
    <property type="entry name" value="YvrJ"/>
    <property type="match status" value="1"/>
</dbReference>
<dbReference type="RefSeq" id="WP_245917898.1">
    <property type="nucleotide sequence ID" value="NZ_FNDU01000009.1"/>
</dbReference>
<dbReference type="EMBL" id="FNDU01000009">
    <property type="protein sequence ID" value="SDI60540.1"/>
    <property type="molecule type" value="Genomic_DNA"/>
</dbReference>
<dbReference type="Proteomes" id="UP000199017">
    <property type="component" value="Unassembled WGS sequence"/>
</dbReference>
<gene>
    <name evidence="2" type="ORF">SAMN05216352_109127</name>
</gene>
<evidence type="ECO:0000313" key="2">
    <source>
        <dbReference type="EMBL" id="SDI60540.1"/>
    </source>
</evidence>